<dbReference type="Proteomes" id="UP001281147">
    <property type="component" value="Unassembled WGS sequence"/>
</dbReference>
<protein>
    <submittedName>
        <fullName evidence="1">Uncharacterized protein</fullName>
    </submittedName>
</protein>
<name>A0ACC3MM89_9PEZI</name>
<keyword evidence="2" id="KW-1185">Reference proteome</keyword>
<comment type="caution">
    <text evidence="1">The sequence shown here is derived from an EMBL/GenBank/DDBJ whole genome shotgun (WGS) entry which is preliminary data.</text>
</comment>
<organism evidence="1 2">
    <name type="scientific">Vermiconidia calcicola</name>
    <dbReference type="NCBI Taxonomy" id="1690605"/>
    <lineage>
        <taxon>Eukaryota</taxon>
        <taxon>Fungi</taxon>
        <taxon>Dikarya</taxon>
        <taxon>Ascomycota</taxon>
        <taxon>Pezizomycotina</taxon>
        <taxon>Dothideomycetes</taxon>
        <taxon>Dothideomycetidae</taxon>
        <taxon>Mycosphaerellales</taxon>
        <taxon>Extremaceae</taxon>
        <taxon>Vermiconidia</taxon>
    </lineage>
</organism>
<evidence type="ECO:0000313" key="2">
    <source>
        <dbReference type="Proteomes" id="UP001281147"/>
    </source>
</evidence>
<reference evidence="1" key="1">
    <citation type="submission" date="2023-07" db="EMBL/GenBank/DDBJ databases">
        <title>Black Yeasts Isolated from many extreme environments.</title>
        <authorList>
            <person name="Coleine C."/>
            <person name="Stajich J.E."/>
            <person name="Selbmann L."/>
        </authorList>
    </citation>
    <scope>NUCLEOTIDE SEQUENCE</scope>
    <source>
        <strain evidence="1">CCFEE 5714</strain>
    </source>
</reference>
<gene>
    <name evidence="1" type="ORF">LTR37_016678</name>
</gene>
<accession>A0ACC3MM89</accession>
<evidence type="ECO:0000313" key="1">
    <source>
        <dbReference type="EMBL" id="KAK3698987.1"/>
    </source>
</evidence>
<sequence length="279" mass="30175">MAPHGSAEAGSGIDSLVLSPQSNIKADDETLATESPGLATSYEQATCVDIPSSNSTSSEASNTPTTSGHRNSCMDSPVDPEPDEKAAMQYKERASTGPADYQICRMRTFDPQPLEWRPTLLRIAPLIIVWYAILKASDGDAVVNRKYQPTVYLAILTAISNKALSFAVVQGTVISWWLKAISGTTLQQMHWDWGNGLFLYKAVASGRHFNALALACLCGTLVAVDGPLLQRAVSVKSKVTPNPVSLGVSITPEIPSYFSGWRMQDAFDYTSNFLPIVDE</sequence>
<dbReference type="EMBL" id="JAUTXU010000203">
    <property type="protein sequence ID" value="KAK3698987.1"/>
    <property type="molecule type" value="Genomic_DNA"/>
</dbReference>
<proteinExistence type="predicted"/>